<evidence type="ECO:0000313" key="3">
    <source>
        <dbReference type="EMBL" id="TFK91207.1"/>
    </source>
</evidence>
<proteinExistence type="predicted"/>
<feature type="transmembrane region" description="Helical" evidence="2">
    <location>
        <begin position="112"/>
        <end position="135"/>
    </location>
</feature>
<dbReference type="AlphaFoldDB" id="A0A5C3PQ21"/>
<name>A0A5C3PQ21_9APHY</name>
<evidence type="ECO:0000256" key="1">
    <source>
        <dbReference type="SAM" id="MobiDB-lite"/>
    </source>
</evidence>
<feature type="transmembrane region" description="Helical" evidence="2">
    <location>
        <begin position="155"/>
        <end position="180"/>
    </location>
</feature>
<keyword evidence="4" id="KW-1185">Reference proteome</keyword>
<feature type="transmembrane region" description="Helical" evidence="2">
    <location>
        <begin position="79"/>
        <end position="100"/>
    </location>
</feature>
<dbReference type="InParanoid" id="A0A5C3PQ21"/>
<accession>A0A5C3PQ21</accession>
<keyword evidence="2" id="KW-0812">Transmembrane</keyword>
<feature type="region of interest" description="Disordered" evidence="1">
    <location>
        <begin position="395"/>
        <end position="435"/>
    </location>
</feature>
<dbReference type="STRING" id="1314778.A0A5C3PQ21"/>
<feature type="transmembrane region" description="Helical" evidence="2">
    <location>
        <begin position="192"/>
        <end position="212"/>
    </location>
</feature>
<feature type="compositionally biased region" description="Basic and acidic residues" evidence="1">
    <location>
        <begin position="395"/>
        <end position="404"/>
    </location>
</feature>
<evidence type="ECO:0000256" key="2">
    <source>
        <dbReference type="SAM" id="Phobius"/>
    </source>
</evidence>
<evidence type="ECO:0000313" key="4">
    <source>
        <dbReference type="Proteomes" id="UP000308197"/>
    </source>
</evidence>
<feature type="transmembrane region" description="Helical" evidence="2">
    <location>
        <begin position="284"/>
        <end position="309"/>
    </location>
</feature>
<dbReference type="Proteomes" id="UP000308197">
    <property type="component" value="Unassembled WGS sequence"/>
</dbReference>
<keyword evidence="2" id="KW-0472">Membrane</keyword>
<dbReference type="EMBL" id="ML211026">
    <property type="protein sequence ID" value="TFK91207.1"/>
    <property type="molecule type" value="Genomic_DNA"/>
</dbReference>
<gene>
    <name evidence="3" type="ORF">K466DRAFT_338350</name>
</gene>
<reference evidence="3 4" key="1">
    <citation type="journal article" date="2019" name="Nat. Ecol. Evol.">
        <title>Megaphylogeny resolves global patterns of mushroom evolution.</title>
        <authorList>
            <person name="Varga T."/>
            <person name="Krizsan K."/>
            <person name="Foldi C."/>
            <person name="Dima B."/>
            <person name="Sanchez-Garcia M."/>
            <person name="Sanchez-Ramirez S."/>
            <person name="Szollosi G.J."/>
            <person name="Szarkandi J.G."/>
            <person name="Papp V."/>
            <person name="Albert L."/>
            <person name="Andreopoulos W."/>
            <person name="Angelini C."/>
            <person name="Antonin V."/>
            <person name="Barry K.W."/>
            <person name="Bougher N.L."/>
            <person name="Buchanan P."/>
            <person name="Buyck B."/>
            <person name="Bense V."/>
            <person name="Catcheside P."/>
            <person name="Chovatia M."/>
            <person name="Cooper J."/>
            <person name="Damon W."/>
            <person name="Desjardin D."/>
            <person name="Finy P."/>
            <person name="Geml J."/>
            <person name="Haridas S."/>
            <person name="Hughes K."/>
            <person name="Justo A."/>
            <person name="Karasinski D."/>
            <person name="Kautmanova I."/>
            <person name="Kiss B."/>
            <person name="Kocsube S."/>
            <person name="Kotiranta H."/>
            <person name="LaButti K.M."/>
            <person name="Lechner B.E."/>
            <person name="Liimatainen K."/>
            <person name="Lipzen A."/>
            <person name="Lukacs Z."/>
            <person name="Mihaltcheva S."/>
            <person name="Morgado L.N."/>
            <person name="Niskanen T."/>
            <person name="Noordeloos M.E."/>
            <person name="Ohm R.A."/>
            <person name="Ortiz-Santana B."/>
            <person name="Ovrebo C."/>
            <person name="Racz N."/>
            <person name="Riley R."/>
            <person name="Savchenko A."/>
            <person name="Shiryaev A."/>
            <person name="Soop K."/>
            <person name="Spirin V."/>
            <person name="Szebenyi C."/>
            <person name="Tomsovsky M."/>
            <person name="Tulloss R.E."/>
            <person name="Uehling J."/>
            <person name="Grigoriev I.V."/>
            <person name="Vagvolgyi C."/>
            <person name="Papp T."/>
            <person name="Martin F.M."/>
            <person name="Miettinen O."/>
            <person name="Hibbett D.S."/>
            <person name="Nagy L.G."/>
        </authorList>
    </citation>
    <scope>NUCLEOTIDE SEQUENCE [LARGE SCALE GENOMIC DNA]</scope>
    <source>
        <strain evidence="3 4">HHB13444</strain>
    </source>
</reference>
<organism evidence="3 4">
    <name type="scientific">Polyporus arcularius HHB13444</name>
    <dbReference type="NCBI Taxonomy" id="1314778"/>
    <lineage>
        <taxon>Eukaryota</taxon>
        <taxon>Fungi</taxon>
        <taxon>Dikarya</taxon>
        <taxon>Basidiomycota</taxon>
        <taxon>Agaricomycotina</taxon>
        <taxon>Agaricomycetes</taxon>
        <taxon>Polyporales</taxon>
        <taxon>Polyporaceae</taxon>
        <taxon>Polyporus</taxon>
    </lineage>
</organism>
<feature type="transmembrane region" description="Helical" evidence="2">
    <location>
        <begin position="232"/>
        <end position="252"/>
    </location>
</feature>
<protein>
    <submittedName>
        <fullName evidence="3">Uncharacterized protein</fullName>
    </submittedName>
</protein>
<keyword evidence="2" id="KW-1133">Transmembrane helix</keyword>
<sequence>MTDSIADAHDIDDIGTGQLSHLPLPVTEGCAGGHSGDRCSPEYLWVAYTHSLEDRHPPCSLTLSPMSNIDLSNARLVGLWLQLFATGAYFVYLAQCVEVLRGKRRDGMSLWLPIVCALMFVITMITDACDMVLAYEAFSSSPGRETNPWKVYADVGGTLSLLKNASTIALAIISDCIIVYRTFLVWGSKIPVVLIPVVLLFADIAFGVWSAWTLSQTHNGDNAITAAVSVRVRYFFVITFTLNVLCAGLICWKIWRVHSGVPANVANTIRSPTGRVFEVIIETAALYCTHLLILIVSDGVGSNLFFLFLDPVRISPLTPNAAPLIHERRLQLPPVTALVFTMIIVRASTRSRFQPTTTPSEWLGFWHRESGSHSLPAAEGPGRRTQAYDVEGARCADLEPKPNEAGDGDGDGELGVHWQGARRHNPGSLTPYVEV</sequence>